<evidence type="ECO:0000313" key="2">
    <source>
        <dbReference type="EMBL" id="VDO33550.1"/>
    </source>
</evidence>
<proteinExistence type="predicted"/>
<dbReference type="Proteomes" id="UP000268014">
    <property type="component" value="Unassembled WGS sequence"/>
</dbReference>
<sequence>MRLHFFLQSACAVLALDNLSQDVFSINRFVVSEVLPMKADS</sequence>
<evidence type="ECO:0000256" key="1">
    <source>
        <dbReference type="SAM" id="SignalP"/>
    </source>
</evidence>
<dbReference type="EMBL" id="UZAF01016763">
    <property type="protein sequence ID" value="VDO33550.1"/>
    <property type="molecule type" value="Genomic_DNA"/>
</dbReference>
<keyword evidence="1" id="KW-0732">Signal</keyword>
<feature type="chain" id="PRO_5018322080" evidence="1">
    <location>
        <begin position="16"/>
        <end position="41"/>
    </location>
</feature>
<feature type="signal peptide" evidence="1">
    <location>
        <begin position="1"/>
        <end position="15"/>
    </location>
</feature>
<dbReference type="AlphaFoldDB" id="A0A3P7UEX4"/>
<keyword evidence="3" id="KW-1185">Reference proteome</keyword>
<evidence type="ECO:0000313" key="3">
    <source>
        <dbReference type="Proteomes" id="UP000268014"/>
    </source>
</evidence>
<protein>
    <submittedName>
        <fullName evidence="2">Uncharacterized protein</fullName>
    </submittedName>
</protein>
<organism evidence="2 3">
    <name type="scientific">Haemonchus placei</name>
    <name type="common">Barber's pole worm</name>
    <dbReference type="NCBI Taxonomy" id="6290"/>
    <lineage>
        <taxon>Eukaryota</taxon>
        <taxon>Metazoa</taxon>
        <taxon>Ecdysozoa</taxon>
        <taxon>Nematoda</taxon>
        <taxon>Chromadorea</taxon>
        <taxon>Rhabditida</taxon>
        <taxon>Rhabditina</taxon>
        <taxon>Rhabditomorpha</taxon>
        <taxon>Strongyloidea</taxon>
        <taxon>Trichostrongylidae</taxon>
        <taxon>Haemonchus</taxon>
    </lineage>
</organism>
<accession>A0A3P7UEX4</accession>
<gene>
    <name evidence="2" type="ORF">HPLM_LOCUS7988</name>
</gene>
<reference evidence="2 3" key="1">
    <citation type="submission" date="2018-11" db="EMBL/GenBank/DDBJ databases">
        <authorList>
            <consortium name="Pathogen Informatics"/>
        </authorList>
    </citation>
    <scope>NUCLEOTIDE SEQUENCE [LARGE SCALE GENOMIC DNA]</scope>
    <source>
        <strain evidence="2 3">MHpl1</strain>
    </source>
</reference>
<name>A0A3P7UEX4_HAEPC</name>